<dbReference type="CDD" id="cd02929">
    <property type="entry name" value="TMADH_HD_FMN"/>
    <property type="match status" value="1"/>
</dbReference>
<reference evidence="12 13" key="1">
    <citation type="submission" date="2018-03" db="EMBL/GenBank/DDBJ databases">
        <title>The draft genome of Mesorhizobium soli JCM 19897.</title>
        <authorList>
            <person name="Li L."/>
            <person name="Liu L."/>
            <person name="Liang L."/>
            <person name="Wang T."/>
            <person name="Zhang X."/>
        </authorList>
    </citation>
    <scope>NUCLEOTIDE SEQUENCE [LARGE SCALE GENOMIC DNA]</scope>
    <source>
        <strain evidence="12 13">JCM 19897</strain>
    </source>
</reference>
<dbReference type="Gene3D" id="3.20.20.70">
    <property type="entry name" value="Aldolase class I"/>
    <property type="match status" value="1"/>
</dbReference>
<comment type="cofactor">
    <cofactor evidence="2">
        <name>[4Fe-4S] cluster</name>
        <dbReference type="ChEBI" id="CHEBI:49883"/>
    </cofactor>
</comment>
<sequence>MGCNPRYEILFEPVRIGPVTAPNRFYQTPHATGMGHLKPQSSAALRSVKAEGGWGVVSTEYCSIHPSSDDSPFGFLSLWDEDDIRDLAHTADAIHAHGSLAAVELWHGGAHANNRLTREPMIAPSAQPPKFVQPGGARAMDRQDIREFRRWQREAAIRAKQAGFDIVYCYAGHDYLPFQFLSGRTNRRTDEYGGSLENRARLLREMIEDTKDTVGATCAVAVRLAVDELHGPFGITSQGEGREIIEMLAELPDLWDVNVAGALGNDSKSSRFSLEGYQEEHVAFVKTVTTKPVVSVGRFTSPDTMVGQIRRGIQDFIGAARPSIADPFLPKKILEGREDEIRECIGCNICRSANNEAVPLRCTQNPTIGEEWRRGWHPERLARKGSEARVLVVGGGPAGLECAKTLGQRGYGVLLAEAGNVLGGRVSREATLPGLGAWARVRDHRLHMLGKHDTVEIYRSSRLGAEDVLSLGVDHVVLATGSTWRRDGVGSSVEVPAEIAGCPSILTPDDIFAGAAVAGPVLVYDDEHYFMGGALAEKFRLAGHDVAIATPLPVVSSWTQMTDEQFFVQKRLMDSGVDVLLSRSLLSASEGVAEFACAYTGRITRRDFGTLVLVTGRLAEQALFDELSMAIESARGGGLRSITRIGDCLAPSSIADAVHSGHKFARQLDLPAEAAVPLRERPFLPSGDRSWNAVRHVVDPVARSAKSVP</sequence>
<dbReference type="SUPFAM" id="SSF51395">
    <property type="entry name" value="FMN-linked oxidoreductases"/>
    <property type="match status" value="1"/>
</dbReference>
<keyword evidence="7" id="KW-0560">Oxidoreductase</keyword>
<keyword evidence="13" id="KW-1185">Reference proteome</keyword>
<keyword evidence="5" id="KW-0288">FMN</keyword>
<evidence type="ECO:0000256" key="8">
    <source>
        <dbReference type="ARBA" id="ARBA00023004"/>
    </source>
</evidence>
<evidence type="ECO:0000256" key="2">
    <source>
        <dbReference type="ARBA" id="ARBA00001966"/>
    </source>
</evidence>
<dbReference type="GO" id="GO:0010181">
    <property type="term" value="F:FMN binding"/>
    <property type="evidence" value="ECO:0007669"/>
    <property type="project" value="InterPro"/>
</dbReference>
<evidence type="ECO:0000256" key="5">
    <source>
        <dbReference type="ARBA" id="ARBA00022643"/>
    </source>
</evidence>
<name>A0A2P7RR84_9HYPH</name>
<comment type="caution">
    <text evidence="12">The sequence shown here is derived from an EMBL/GenBank/DDBJ whole genome shotgun (WGS) entry which is preliminary data.</text>
</comment>
<keyword evidence="6" id="KW-0479">Metal-binding</keyword>
<comment type="similarity">
    <text evidence="3">In the N-terminal section; belongs to the NADH:flavin oxidoreductase/NADH oxidase family.</text>
</comment>
<evidence type="ECO:0000256" key="7">
    <source>
        <dbReference type="ARBA" id="ARBA00023002"/>
    </source>
</evidence>
<evidence type="ECO:0000256" key="6">
    <source>
        <dbReference type="ARBA" id="ARBA00022723"/>
    </source>
</evidence>
<dbReference type="AlphaFoldDB" id="A0A2P7RR84"/>
<evidence type="ECO:0000256" key="4">
    <source>
        <dbReference type="ARBA" id="ARBA00022630"/>
    </source>
</evidence>
<feature type="domain" description="FAD/NAD(P)-binding" evidence="11">
    <location>
        <begin position="389"/>
        <end position="632"/>
    </location>
</feature>
<dbReference type="RefSeq" id="WP_106727406.1">
    <property type="nucleotide sequence ID" value="NZ_PXYL01000032.1"/>
</dbReference>
<evidence type="ECO:0000259" key="11">
    <source>
        <dbReference type="Pfam" id="PF07992"/>
    </source>
</evidence>
<evidence type="ECO:0000256" key="3">
    <source>
        <dbReference type="ARBA" id="ARBA00011048"/>
    </source>
</evidence>
<evidence type="ECO:0000256" key="9">
    <source>
        <dbReference type="ARBA" id="ARBA00023014"/>
    </source>
</evidence>
<dbReference type="SUPFAM" id="SSF51905">
    <property type="entry name" value="FAD/NAD(P)-binding domain"/>
    <property type="match status" value="1"/>
</dbReference>
<dbReference type="GO" id="GO:0016491">
    <property type="term" value="F:oxidoreductase activity"/>
    <property type="evidence" value="ECO:0007669"/>
    <property type="project" value="UniProtKB-KW"/>
</dbReference>
<dbReference type="Pfam" id="PF00724">
    <property type="entry name" value="Oxidored_FMN"/>
    <property type="match status" value="1"/>
</dbReference>
<proteinExistence type="inferred from homology"/>
<dbReference type="Gene3D" id="3.40.50.720">
    <property type="entry name" value="NAD(P)-binding Rossmann-like Domain"/>
    <property type="match status" value="1"/>
</dbReference>
<dbReference type="GO" id="GO:0051536">
    <property type="term" value="F:iron-sulfur cluster binding"/>
    <property type="evidence" value="ECO:0007669"/>
    <property type="project" value="UniProtKB-KW"/>
</dbReference>
<evidence type="ECO:0000313" key="12">
    <source>
        <dbReference type="EMBL" id="PSJ52726.1"/>
    </source>
</evidence>
<dbReference type="InterPro" id="IPR037348">
    <property type="entry name" value="TMADH/DMDH_FMN-bd"/>
</dbReference>
<dbReference type="InterPro" id="IPR023753">
    <property type="entry name" value="FAD/NAD-binding_dom"/>
</dbReference>
<feature type="domain" description="NADH:flavin oxidoreductase/NADH oxidase N-terminal" evidence="10">
    <location>
        <begin position="10"/>
        <end position="340"/>
    </location>
</feature>
<dbReference type="PANTHER" id="PTHR42917">
    <property type="entry name" value="2,4-DIENOYL-COA REDUCTASE"/>
    <property type="match status" value="1"/>
</dbReference>
<dbReference type="OrthoDB" id="9804454at2"/>
<dbReference type="GO" id="GO:0046872">
    <property type="term" value="F:metal ion binding"/>
    <property type="evidence" value="ECO:0007669"/>
    <property type="project" value="UniProtKB-KW"/>
</dbReference>
<keyword evidence="8" id="KW-0408">Iron</keyword>
<dbReference type="Proteomes" id="UP000240653">
    <property type="component" value="Unassembled WGS sequence"/>
</dbReference>
<keyword evidence="4" id="KW-0285">Flavoprotein</keyword>
<dbReference type="InterPro" id="IPR051793">
    <property type="entry name" value="NADH:flavin_oxidoreductase"/>
</dbReference>
<gene>
    <name evidence="12" type="ORF">C7I85_28530</name>
</gene>
<keyword evidence="9" id="KW-0411">Iron-sulfur</keyword>
<accession>A0A2P7RR84</accession>
<dbReference type="InterPro" id="IPR001155">
    <property type="entry name" value="OxRdtase_FMN_N"/>
</dbReference>
<comment type="cofactor">
    <cofactor evidence="1">
        <name>FMN</name>
        <dbReference type="ChEBI" id="CHEBI:58210"/>
    </cofactor>
</comment>
<protein>
    <submittedName>
        <fullName evidence="12">NADH:flavin oxidoreductase</fullName>
    </submittedName>
</protein>
<dbReference type="EMBL" id="PXYL01000032">
    <property type="protein sequence ID" value="PSJ52726.1"/>
    <property type="molecule type" value="Genomic_DNA"/>
</dbReference>
<dbReference type="Pfam" id="PF07992">
    <property type="entry name" value="Pyr_redox_2"/>
    <property type="match status" value="1"/>
</dbReference>
<dbReference type="InterPro" id="IPR036188">
    <property type="entry name" value="FAD/NAD-bd_sf"/>
</dbReference>
<dbReference type="PANTHER" id="PTHR42917:SF2">
    <property type="entry name" value="2,4-DIENOYL-COA REDUCTASE [(2E)-ENOYL-COA-PRODUCING]"/>
    <property type="match status" value="1"/>
</dbReference>
<dbReference type="InterPro" id="IPR013785">
    <property type="entry name" value="Aldolase_TIM"/>
</dbReference>
<evidence type="ECO:0000256" key="1">
    <source>
        <dbReference type="ARBA" id="ARBA00001917"/>
    </source>
</evidence>
<evidence type="ECO:0000259" key="10">
    <source>
        <dbReference type="Pfam" id="PF00724"/>
    </source>
</evidence>
<dbReference type="SUPFAM" id="SSF51971">
    <property type="entry name" value="Nucleotide-binding domain"/>
    <property type="match status" value="1"/>
</dbReference>
<evidence type="ECO:0000313" key="13">
    <source>
        <dbReference type="Proteomes" id="UP000240653"/>
    </source>
</evidence>
<organism evidence="12 13">
    <name type="scientific">Pseudaminobacter soli</name>
    <name type="common">ex Li et al. 2025</name>
    <dbReference type="NCBI Taxonomy" id="1295366"/>
    <lineage>
        <taxon>Bacteria</taxon>
        <taxon>Pseudomonadati</taxon>
        <taxon>Pseudomonadota</taxon>
        <taxon>Alphaproteobacteria</taxon>
        <taxon>Hyphomicrobiales</taxon>
        <taxon>Phyllobacteriaceae</taxon>
        <taxon>Pseudaminobacter</taxon>
    </lineage>
</organism>
<dbReference type="PRINTS" id="PR00368">
    <property type="entry name" value="FADPNR"/>
</dbReference>
<dbReference type="Gene3D" id="3.50.50.60">
    <property type="entry name" value="FAD/NAD(P)-binding domain"/>
    <property type="match status" value="1"/>
</dbReference>